<dbReference type="Gene3D" id="1.10.287.950">
    <property type="entry name" value="Methyl-accepting chemotaxis protein"/>
    <property type="match status" value="1"/>
</dbReference>
<dbReference type="InterPro" id="IPR013655">
    <property type="entry name" value="PAS_fold_3"/>
</dbReference>
<dbReference type="SUPFAM" id="SSF55785">
    <property type="entry name" value="PYP-like sensor domain (PAS domain)"/>
    <property type="match status" value="2"/>
</dbReference>
<dbReference type="Gene3D" id="3.30.450.20">
    <property type="entry name" value="PAS domain"/>
    <property type="match status" value="2"/>
</dbReference>
<dbReference type="AlphaFoldDB" id="A0A2S6H4Q5"/>
<dbReference type="GO" id="GO:0004888">
    <property type="term" value="F:transmembrane signaling receptor activity"/>
    <property type="evidence" value="ECO:0007669"/>
    <property type="project" value="TreeGrafter"/>
</dbReference>
<dbReference type="InterPro" id="IPR004089">
    <property type="entry name" value="MCPsignal_dom"/>
</dbReference>
<sequence>MKINMPVTDKEVLMKKSEILVTRTDLKGRITYANDAFIAISGFTREELIGSSHNIVRHPDMPTAAFDDLWTTIKQGKPWSAPVKNRTKSGDYYWVEANVVPIYQNGVLHEYLSARYAPNREQITHAENVYKKLNANIAKLRPTGIAAVAKAVSETAISKKVALALTMILALTGFSIYRLFLAQEYLPLAATSVLTLVAAGIIASLTHEVIATLETCIYALYCIADGKFKNRLNLNRSDQLGDLLRGLYVVQVMLNSQLAESRQMTTDALQINRALDNVHSGVMVADPNFNIIYMNQAVQRLFKKAETDIREQLPDFNADKLMGANIDIFHKNPAHQRDMLEKLTDSHRSELTIGGHNMVVVANPVISEDGERIGVVAEWLDRTVEVVVEQEVAGIVHGAVMGDFTRRVEIQGKDGFFKQLGEGLNELMETTESGINDVVRVLGALSRNDLTQTITNDYAGSFGQLKDDANTTVDKLKEIVSQIKEATDNINTGAKEIASGNNDLSHRTEEQAASLEETAASMEELTSTVQHNAANAQQANQLAVDASDIAGKGVEVVGQVVRTMDDINESSRKIGDIISVIDDIAFQTNILALNAAGDQGRGFAVVAVEVRNLAQRAATAAGEIKHLIDDSVVKVAGGSKLVTQAGHTMEEIVGSIRGVTVMMSEISAASTEQTAGIEQVNMAISQMDDVTQQNAALVEQAAAAAESLEEQAQSLAVTVAQFKVDAYSRHAFDDMPQTKSTGSFQKAKNQATYMPAKSVARFPEPSRSAIKAQPISQLASDEWEEF</sequence>
<evidence type="ECO:0000256" key="7">
    <source>
        <dbReference type="SAM" id="MobiDB-lite"/>
    </source>
</evidence>
<dbReference type="Pfam" id="PF00015">
    <property type="entry name" value="MCPsignal"/>
    <property type="match status" value="1"/>
</dbReference>
<evidence type="ECO:0000259" key="10">
    <source>
        <dbReference type="PROSITE" id="PS50112"/>
    </source>
</evidence>
<evidence type="ECO:0000256" key="8">
    <source>
        <dbReference type="SAM" id="Phobius"/>
    </source>
</evidence>
<keyword evidence="2" id="KW-0488">Methylation</keyword>
<evidence type="ECO:0000256" key="1">
    <source>
        <dbReference type="ARBA" id="ARBA00004370"/>
    </source>
</evidence>
<evidence type="ECO:0000256" key="4">
    <source>
        <dbReference type="ARBA" id="ARBA00029447"/>
    </source>
</evidence>
<dbReference type="PANTHER" id="PTHR43531">
    <property type="entry name" value="PROTEIN ICFG"/>
    <property type="match status" value="1"/>
</dbReference>
<name>A0A2S6H4Q5_9GAMM</name>
<feature type="transmembrane region" description="Helical" evidence="8">
    <location>
        <begin position="186"/>
        <end position="205"/>
    </location>
</feature>
<evidence type="ECO:0000256" key="6">
    <source>
        <dbReference type="SAM" id="Coils"/>
    </source>
</evidence>
<dbReference type="GO" id="GO:0006935">
    <property type="term" value="P:chemotaxis"/>
    <property type="evidence" value="ECO:0007669"/>
    <property type="project" value="TreeGrafter"/>
</dbReference>
<proteinExistence type="inferred from homology"/>
<dbReference type="CDD" id="cd00130">
    <property type="entry name" value="PAS"/>
    <property type="match status" value="2"/>
</dbReference>
<dbReference type="SMART" id="SM00091">
    <property type="entry name" value="PAS"/>
    <property type="match status" value="2"/>
</dbReference>
<comment type="caution">
    <text evidence="12">The sequence shown here is derived from an EMBL/GenBank/DDBJ whole genome shotgun (WGS) entry which is preliminary data.</text>
</comment>
<dbReference type="GO" id="GO:0005886">
    <property type="term" value="C:plasma membrane"/>
    <property type="evidence" value="ECO:0007669"/>
    <property type="project" value="TreeGrafter"/>
</dbReference>
<keyword evidence="3 5" id="KW-0807">Transducer</keyword>
<evidence type="ECO:0000256" key="3">
    <source>
        <dbReference type="ARBA" id="ARBA00023224"/>
    </source>
</evidence>
<keyword evidence="8" id="KW-1133">Transmembrane helix</keyword>
<feature type="domain" description="HAMP" evidence="11">
    <location>
        <begin position="435"/>
        <end position="481"/>
    </location>
</feature>
<feature type="domain" description="PAS" evidence="10">
    <location>
        <begin position="21"/>
        <end position="60"/>
    </location>
</feature>
<feature type="domain" description="Methyl-accepting transducer" evidence="9">
    <location>
        <begin position="486"/>
        <end position="709"/>
    </location>
</feature>
<dbReference type="PANTHER" id="PTHR43531:SF14">
    <property type="entry name" value="METHYL-ACCEPTING CHEMOTAXIS PROTEIN I-RELATED"/>
    <property type="match status" value="1"/>
</dbReference>
<dbReference type="Proteomes" id="UP000238071">
    <property type="component" value="Unassembled WGS sequence"/>
</dbReference>
<dbReference type="InterPro" id="IPR003660">
    <property type="entry name" value="HAMP_dom"/>
</dbReference>
<dbReference type="RefSeq" id="WP_104423210.1">
    <property type="nucleotide sequence ID" value="NZ_PTIY01000004.1"/>
</dbReference>
<comment type="subcellular location">
    <subcellularLocation>
        <location evidence="1">Membrane</location>
    </subcellularLocation>
</comment>
<protein>
    <submittedName>
        <fullName evidence="12">Methyl-accepting chemotaxis sensory transducer with Pas/Pac sensor</fullName>
    </submittedName>
</protein>
<dbReference type="Pfam" id="PF18947">
    <property type="entry name" value="HAMP_2"/>
    <property type="match status" value="1"/>
</dbReference>
<dbReference type="FunFam" id="3.30.450.20:FF:000075">
    <property type="entry name" value="Methyl-accepting chemotaxis protein"/>
    <property type="match status" value="1"/>
</dbReference>
<feature type="transmembrane region" description="Helical" evidence="8">
    <location>
        <begin position="161"/>
        <end position="180"/>
    </location>
</feature>
<comment type="similarity">
    <text evidence="4">Belongs to the methyl-accepting chemotaxis (MCP) protein family.</text>
</comment>
<dbReference type="FunFam" id="1.10.287.950:FF:000001">
    <property type="entry name" value="Methyl-accepting chemotaxis sensory transducer"/>
    <property type="match status" value="1"/>
</dbReference>
<accession>A0A2S6H4Q5</accession>
<evidence type="ECO:0000256" key="5">
    <source>
        <dbReference type="PROSITE-ProRule" id="PRU00284"/>
    </source>
</evidence>
<evidence type="ECO:0000256" key="2">
    <source>
        <dbReference type="ARBA" id="ARBA00022481"/>
    </source>
</evidence>
<dbReference type="PROSITE" id="PS50885">
    <property type="entry name" value="HAMP"/>
    <property type="match status" value="1"/>
</dbReference>
<evidence type="ECO:0000313" key="13">
    <source>
        <dbReference type="Proteomes" id="UP000238071"/>
    </source>
</evidence>
<keyword evidence="13" id="KW-1185">Reference proteome</keyword>
<feature type="region of interest" description="Disordered" evidence="7">
    <location>
        <begin position="759"/>
        <end position="786"/>
    </location>
</feature>
<keyword evidence="6" id="KW-0175">Coiled coil</keyword>
<reference evidence="12 13" key="1">
    <citation type="submission" date="2018-02" db="EMBL/GenBank/DDBJ databases">
        <title>Subsurface microbial communities from deep shales in Ohio and West Virginia, USA.</title>
        <authorList>
            <person name="Wrighton K."/>
        </authorList>
    </citation>
    <scope>NUCLEOTIDE SEQUENCE [LARGE SCALE GENOMIC DNA]</scope>
    <source>
        <strain evidence="12 13">OWC-G53F</strain>
    </source>
</reference>
<evidence type="ECO:0000259" key="11">
    <source>
        <dbReference type="PROSITE" id="PS50885"/>
    </source>
</evidence>
<dbReference type="InterPro" id="IPR000014">
    <property type="entry name" value="PAS"/>
</dbReference>
<dbReference type="SUPFAM" id="SSF58104">
    <property type="entry name" value="Methyl-accepting chemotaxis protein (MCP) signaling domain"/>
    <property type="match status" value="1"/>
</dbReference>
<dbReference type="NCBIfam" id="TIGR00229">
    <property type="entry name" value="sensory_box"/>
    <property type="match status" value="1"/>
</dbReference>
<dbReference type="EMBL" id="PTIY01000004">
    <property type="protein sequence ID" value="PPK72423.1"/>
    <property type="molecule type" value="Genomic_DNA"/>
</dbReference>
<evidence type="ECO:0000313" key="12">
    <source>
        <dbReference type="EMBL" id="PPK72423.1"/>
    </source>
</evidence>
<dbReference type="Pfam" id="PF13188">
    <property type="entry name" value="PAS_8"/>
    <property type="match status" value="1"/>
</dbReference>
<keyword evidence="8" id="KW-0812">Transmembrane</keyword>
<keyword evidence="8" id="KW-0472">Membrane</keyword>
<dbReference type="PROSITE" id="PS50111">
    <property type="entry name" value="CHEMOTAXIS_TRANSDUC_2"/>
    <property type="match status" value="1"/>
</dbReference>
<dbReference type="CDD" id="cd11386">
    <property type="entry name" value="MCP_signal"/>
    <property type="match status" value="1"/>
</dbReference>
<dbReference type="SMART" id="SM00283">
    <property type="entry name" value="MA"/>
    <property type="match status" value="1"/>
</dbReference>
<feature type="coiled-coil region" evidence="6">
    <location>
        <begin position="466"/>
        <end position="525"/>
    </location>
</feature>
<dbReference type="PROSITE" id="PS50112">
    <property type="entry name" value="PAS"/>
    <property type="match status" value="1"/>
</dbReference>
<evidence type="ECO:0000259" key="9">
    <source>
        <dbReference type="PROSITE" id="PS50111"/>
    </source>
</evidence>
<gene>
    <name evidence="12" type="ORF">B0F88_104218</name>
</gene>
<dbReference type="GO" id="GO:0007165">
    <property type="term" value="P:signal transduction"/>
    <property type="evidence" value="ECO:0007669"/>
    <property type="project" value="UniProtKB-KW"/>
</dbReference>
<dbReference type="OrthoDB" id="9765776at2"/>
<dbReference type="Pfam" id="PF08447">
    <property type="entry name" value="PAS_3"/>
    <property type="match status" value="1"/>
</dbReference>
<dbReference type="InterPro" id="IPR035965">
    <property type="entry name" value="PAS-like_dom_sf"/>
</dbReference>
<dbReference type="InterPro" id="IPR051310">
    <property type="entry name" value="MCP_chemotaxis"/>
</dbReference>
<organism evidence="12 13">
    <name type="scientific">Methylobacter tundripaludum</name>
    <dbReference type="NCBI Taxonomy" id="173365"/>
    <lineage>
        <taxon>Bacteria</taxon>
        <taxon>Pseudomonadati</taxon>
        <taxon>Pseudomonadota</taxon>
        <taxon>Gammaproteobacteria</taxon>
        <taxon>Methylococcales</taxon>
        <taxon>Methylococcaceae</taxon>
        <taxon>Methylobacter</taxon>
    </lineage>
</organism>